<dbReference type="EMBL" id="ML736774">
    <property type="protein sequence ID" value="KAE8403636.1"/>
    <property type="molecule type" value="Genomic_DNA"/>
</dbReference>
<keyword evidence="2" id="KW-1185">Reference proteome</keyword>
<name>A0A5N7DAZ1_9EURO</name>
<organism evidence="1 2">
    <name type="scientific">Aspergillus pseudonomiae</name>
    <dbReference type="NCBI Taxonomy" id="1506151"/>
    <lineage>
        <taxon>Eukaryota</taxon>
        <taxon>Fungi</taxon>
        <taxon>Dikarya</taxon>
        <taxon>Ascomycota</taxon>
        <taxon>Pezizomycotina</taxon>
        <taxon>Eurotiomycetes</taxon>
        <taxon>Eurotiomycetidae</taxon>
        <taxon>Eurotiales</taxon>
        <taxon>Aspergillaceae</taxon>
        <taxon>Aspergillus</taxon>
        <taxon>Aspergillus subgen. Circumdati</taxon>
    </lineage>
</organism>
<evidence type="ECO:0000313" key="2">
    <source>
        <dbReference type="Proteomes" id="UP000325579"/>
    </source>
</evidence>
<dbReference type="Proteomes" id="UP000325579">
    <property type="component" value="Unassembled WGS sequence"/>
</dbReference>
<dbReference type="RefSeq" id="XP_031940955.1">
    <property type="nucleotide sequence ID" value="XM_032078701.1"/>
</dbReference>
<dbReference type="AlphaFoldDB" id="A0A5N7DAZ1"/>
<reference evidence="1 2" key="1">
    <citation type="submission" date="2019-04" db="EMBL/GenBank/DDBJ databases">
        <authorList>
            <consortium name="DOE Joint Genome Institute"/>
            <person name="Mondo S."/>
            <person name="Kjaerbolling I."/>
            <person name="Vesth T."/>
            <person name="Frisvad J.C."/>
            <person name="Nybo J.L."/>
            <person name="Theobald S."/>
            <person name="Kildgaard S."/>
            <person name="Isbrandt T."/>
            <person name="Kuo A."/>
            <person name="Sato A."/>
            <person name="Lyhne E.K."/>
            <person name="Kogle M.E."/>
            <person name="Wiebenga A."/>
            <person name="Kun R.S."/>
            <person name="Lubbers R.J."/>
            <person name="Makela M.R."/>
            <person name="Barry K."/>
            <person name="Chovatia M."/>
            <person name="Clum A."/>
            <person name="Daum C."/>
            <person name="Haridas S."/>
            <person name="He G."/>
            <person name="LaButti K."/>
            <person name="Lipzen A."/>
            <person name="Riley R."/>
            <person name="Salamov A."/>
            <person name="Simmons B.A."/>
            <person name="Magnuson J.K."/>
            <person name="Henrissat B."/>
            <person name="Mortensen U.H."/>
            <person name="Larsen T.O."/>
            <person name="Devries R.P."/>
            <person name="Grigoriev I.V."/>
            <person name="Machida M."/>
            <person name="Baker S.E."/>
            <person name="Andersen M.R."/>
            <person name="Cantor M.N."/>
            <person name="Hua S.X."/>
        </authorList>
    </citation>
    <scope>NUCLEOTIDE SEQUENCE [LARGE SCALE GENOMIC DNA]</scope>
    <source>
        <strain evidence="1 2">CBS 119388</strain>
    </source>
</reference>
<proteinExistence type="predicted"/>
<sequence>MYSYEAGFSSGWRKRHEIQTMQTGHTMHTRQSREAVRGATSGEWTVSAKIWHFAHLCHSHSLGQVSCTNPIGKASPSPLFRLRLFSSPSRPIATIFFLPPPSPLSISPSSSSLFSFSWTFFRPLPSVFILGETIQHPLPSFNPILLSLLFCSVFSSHTRQ</sequence>
<protein>
    <submittedName>
        <fullName evidence="1">Uncharacterized protein</fullName>
    </submittedName>
</protein>
<evidence type="ECO:0000313" key="1">
    <source>
        <dbReference type="EMBL" id="KAE8403636.1"/>
    </source>
</evidence>
<dbReference type="GeneID" id="43663392"/>
<accession>A0A5N7DAZ1</accession>
<gene>
    <name evidence="1" type="ORF">BDV37DRAFT_129342</name>
</gene>